<dbReference type="Proteomes" id="UP000261031">
    <property type="component" value="Unassembled WGS sequence"/>
</dbReference>
<sequence>MPHEQVDECDIETLIPKLAGTTWLNHYLESLPNLEAQKQMCRQVISMRCSTADISYTGMFDRGSLARHVQNCYAYADWTSTLVEVNYVNENFCLSFTQKFATDRYVKAFRELLEQYGIACTEIEETKFI</sequence>
<evidence type="ECO:0000313" key="2">
    <source>
        <dbReference type="EMBL" id="VUX62371.1"/>
    </source>
</evidence>
<dbReference type="RefSeq" id="WP_055063361.1">
    <property type="nucleotide sequence ID" value="NZ_BCYD01000065.1"/>
</dbReference>
<organism evidence="1 3">
    <name type="scientific">Bifidobacterium pseudocatenulatum</name>
    <dbReference type="NCBI Taxonomy" id="28026"/>
    <lineage>
        <taxon>Bacteria</taxon>
        <taxon>Bacillati</taxon>
        <taxon>Actinomycetota</taxon>
        <taxon>Actinomycetes</taxon>
        <taxon>Bifidobacteriales</taxon>
        <taxon>Bifidobacteriaceae</taxon>
        <taxon>Bifidobacterium</taxon>
    </lineage>
</organism>
<comment type="caution">
    <text evidence="1">The sequence shown here is derived from an EMBL/GenBank/DDBJ whole genome shotgun (WGS) entry which is preliminary data.</text>
</comment>
<evidence type="ECO:0000313" key="1">
    <source>
        <dbReference type="EMBL" id="RGP03563.1"/>
    </source>
</evidence>
<name>A0A173ZD71_BIFPS</name>
<evidence type="ECO:0000313" key="3">
    <source>
        <dbReference type="Proteomes" id="UP000261031"/>
    </source>
</evidence>
<gene>
    <name evidence="2" type="ORF">BPLFYP29_00376</name>
    <name evidence="1" type="ORF">DXA79_03500</name>
</gene>
<reference evidence="1 3" key="1">
    <citation type="submission" date="2018-08" db="EMBL/GenBank/DDBJ databases">
        <title>A genome reference for cultivated species of the human gut microbiota.</title>
        <authorList>
            <person name="Zou Y."/>
            <person name="Xue W."/>
            <person name="Luo G."/>
        </authorList>
    </citation>
    <scope>NUCLEOTIDE SEQUENCE [LARGE SCALE GENOMIC DNA]</scope>
    <source>
        <strain evidence="1 3">OF05-12</strain>
    </source>
</reference>
<dbReference type="Proteomes" id="UP000331308">
    <property type="component" value="Unassembled WGS sequence"/>
</dbReference>
<dbReference type="EMBL" id="QSWD01000002">
    <property type="protein sequence ID" value="RGP03563.1"/>
    <property type="molecule type" value="Genomic_DNA"/>
</dbReference>
<protein>
    <submittedName>
        <fullName evidence="1">Uncharacterized protein</fullName>
    </submittedName>
</protein>
<evidence type="ECO:0000313" key="4">
    <source>
        <dbReference type="Proteomes" id="UP000331308"/>
    </source>
</evidence>
<reference evidence="2 4" key="2">
    <citation type="submission" date="2019-07" db="EMBL/GenBank/DDBJ databases">
        <authorList>
            <person name="Chang H.-W."/>
            <person name="Raman A."/>
            <person name="Venkatesh S."/>
            <person name="Gehrig J."/>
        </authorList>
    </citation>
    <scope>NUCLEOTIDE SEQUENCE [LARGE SCALE GENOMIC DNA]</scope>
    <source>
        <strain evidence="2">Bifidobacterium_pseudocatenulatum_LFYP_29</strain>
    </source>
</reference>
<dbReference type="EMBL" id="CABHOD010000003">
    <property type="protein sequence ID" value="VUX62371.1"/>
    <property type="molecule type" value="Genomic_DNA"/>
</dbReference>
<proteinExistence type="predicted"/>
<dbReference type="AlphaFoldDB" id="A0A173ZD71"/>
<accession>A0A173ZD71</accession>